<sequence>MDSKLKEILIKKVLENIPDKVKPVTHLTGILDIGRESAYRRLNGQIDFSLAEIVKLSSRLNFSLNEIHNEYDDNLAAFEFYKNRLNQPEESFKSMLQALYNRMATVYEAKEKHTDIAVNRLIGTLALAHNHLYKFIYYKWKHQFDNVPLNYYYRELVLSSDISNLIQKASYYQQRLSKTIILDEDILYNTIQEIKYYQDRQLISNDEVALIKGDLIDLLENFEQILNTGENQIGIKWDIYLSSINVCSNTSCLNYDDQVSTSFWIHSDAAFTTSDSQIYLLQKEWIDSLKKHSTLITKSNQKMQADFLNQQYKYLEEI</sequence>
<evidence type="ECO:0000313" key="1">
    <source>
        <dbReference type="EMBL" id="SBW02816.1"/>
    </source>
</evidence>
<protein>
    <recommendedName>
        <fullName evidence="2">Transcription regulator BetR N-terminal domain-containing protein</fullName>
    </recommendedName>
</protein>
<accession>A0A212JTP9</accession>
<dbReference type="AlphaFoldDB" id="A0A212JTP9"/>
<reference evidence="1" key="1">
    <citation type="submission" date="2016-04" db="EMBL/GenBank/DDBJ databases">
        <authorList>
            <person name="Evans L.H."/>
            <person name="Alamgir A."/>
            <person name="Owens N."/>
            <person name="Weber N.D."/>
            <person name="Virtaneva K."/>
            <person name="Barbian K."/>
            <person name="Babar A."/>
            <person name="Rosenke K."/>
        </authorList>
    </citation>
    <scope>NUCLEOTIDE SEQUENCE</scope>
    <source>
        <strain evidence="1">86-1</strain>
    </source>
</reference>
<dbReference type="RefSeq" id="WP_296942244.1">
    <property type="nucleotide sequence ID" value="NZ_LT599032.1"/>
</dbReference>
<name>A0A212JTP9_9BACT</name>
<proteinExistence type="predicted"/>
<gene>
    <name evidence="1" type="ORF">KL86DYS1_30411</name>
</gene>
<organism evidence="1">
    <name type="scientific">uncultured Dysgonomonas sp</name>
    <dbReference type="NCBI Taxonomy" id="206096"/>
    <lineage>
        <taxon>Bacteria</taxon>
        <taxon>Pseudomonadati</taxon>
        <taxon>Bacteroidota</taxon>
        <taxon>Bacteroidia</taxon>
        <taxon>Bacteroidales</taxon>
        <taxon>Dysgonomonadaceae</taxon>
        <taxon>Dysgonomonas</taxon>
        <taxon>environmental samples</taxon>
    </lineage>
</organism>
<dbReference type="EMBL" id="FLUM01000003">
    <property type="protein sequence ID" value="SBW02816.1"/>
    <property type="molecule type" value="Genomic_DNA"/>
</dbReference>
<evidence type="ECO:0008006" key="2">
    <source>
        <dbReference type="Google" id="ProtNLM"/>
    </source>
</evidence>